<sequence>MCSNRKSNQDKWVSLVRLPFKKLIDITSISIQGQIIGGGVAKQFVEIVVFAEISKIDLEEFRVLNEAFSVEEDIGMVFACVASYELFEFVEKQTAEKCRDW</sequence>
<dbReference type="Proteomes" id="UP001060215">
    <property type="component" value="Chromosome 2"/>
</dbReference>
<keyword evidence="2" id="KW-1185">Reference proteome</keyword>
<proteinExistence type="predicted"/>
<dbReference type="EMBL" id="CM045759">
    <property type="protein sequence ID" value="KAI8020391.1"/>
    <property type="molecule type" value="Genomic_DNA"/>
</dbReference>
<organism evidence="1 2">
    <name type="scientific">Camellia lanceoleosa</name>
    <dbReference type="NCBI Taxonomy" id="1840588"/>
    <lineage>
        <taxon>Eukaryota</taxon>
        <taxon>Viridiplantae</taxon>
        <taxon>Streptophyta</taxon>
        <taxon>Embryophyta</taxon>
        <taxon>Tracheophyta</taxon>
        <taxon>Spermatophyta</taxon>
        <taxon>Magnoliopsida</taxon>
        <taxon>eudicotyledons</taxon>
        <taxon>Gunneridae</taxon>
        <taxon>Pentapetalae</taxon>
        <taxon>asterids</taxon>
        <taxon>Ericales</taxon>
        <taxon>Theaceae</taxon>
        <taxon>Camellia</taxon>
    </lineage>
</organism>
<name>A0ACC0I8W3_9ERIC</name>
<reference evidence="1 2" key="1">
    <citation type="journal article" date="2022" name="Plant J.">
        <title>Chromosome-level genome of Camellia lanceoleosa provides a valuable resource for understanding genome evolution and self-incompatibility.</title>
        <authorList>
            <person name="Gong W."/>
            <person name="Xiao S."/>
            <person name="Wang L."/>
            <person name="Liao Z."/>
            <person name="Chang Y."/>
            <person name="Mo W."/>
            <person name="Hu G."/>
            <person name="Li W."/>
            <person name="Zhao G."/>
            <person name="Zhu H."/>
            <person name="Hu X."/>
            <person name="Ji K."/>
            <person name="Xiang X."/>
            <person name="Song Q."/>
            <person name="Yuan D."/>
            <person name="Jin S."/>
            <person name="Zhang L."/>
        </authorList>
    </citation>
    <scope>NUCLEOTIDE SEQUENCE [LARGE SCALE GENOMIC DNA]</scope>
    <source>
        <strain evidence="1">SQ_2022a</strain>
    </source>
</reference>
<evidence type="ECO:0000313" key="1">
    <source>
        <dbReference type="EMBL" id="KAI8020391.1"/>
    </source>
</evidence>
<protein>
    <submittedName>
        <fullName evidence="1">Uncharacterized protein</fullName>
    </submittedName>
</protein>
<comment type="caution">
    <text evidence="1">The sequence shown here is derived from an EMBL/GenBank/DDBJ whole genome shotgun (WGS) entry which is preliminary data.</text>
</comment>
<evidence type="ECO:0000313" key="2">
    <source>
        <dbReference type="Proteomes" id="UP001060215"/>
    </source>
</evidence>
<accession>A0ACC0I8W3</accession>
<gene>
    <name evidence="1" type="ORF">LOK49_LG04G02341</name>
</gene>